<dbReference type="AlphaFoldDB" id="X0W0H0"/>
<proteinExistence type="predicted"/>
<dbReference type="Gene3D" id="3.30.2320.50">
    <property type="match status" value="1"/>
</dbReference>
<name>X0W0H0_9ZZZZ</name>
<protein>
    <recommendedName>
        <fullName evidence="2">Hydrogenase maturation nickel metallochaperone HypA</fullName>
    </recommendedName>
</protein>
<comment type="caution">
    <text evidence="1">The sequence shown here is derived from an EMBL/GenBank/DDBJ whole genome shotgun (WGS) entry which is preliminary data.</text>
</comment>
<accession>X0W0H0</accession>
<feature type="non-terminal residue" evidence="1">
    <location>
        <position position="33"/>
    </location>
</feature>
<evidence type="ECO:0008006" key="2">
    <source>
        <dbReference type="Google" id="ProtNLM"/>
    </source>
</evidence>
<evidence type="ECO:0000313" key="1">
    <source>
        <dbReference type="EMBL" id="GAG16847.1"/>
    </source>
</evidence>
<reference evidence="1" key="1">
    <citation type="journal article" date="2014" name="Front. Microbiol.">
        <title>High frequency of phylogenetically diverse reductive dehalogenase-homologous genes in deep subseafloor sedimentary metagenomes.</title>
        <authorList>
            <person name="Kawai M."/>
            <person name="Futagami T."/>
            <person name="Toyoda A."/>
            <person name="Takaki Y."/>
            <person name="Nishi S."/>
            <person name="Hori S."/>
            <person name="Arai W."/>
            <person name="Tsubouchi T."/>
            <person name="Morono Y."/>
            <person name="Uchiyama I."/>
            <person name="Ito T."/>
            <person name="Fujiyama A."/>
            <person name="Inagaki F."/>
            <person name="Takami H."/>
        </authorList>
    </citation>
    <scope>NUCLEOTIDE SEQUENCE</scope>
    <source>
        <strain evidence="1">Expedition CK06-06</strain>
    </source>
</reference>
<dbReference type="EMBL" id="BARS01033960">
    <property type="protein sequence ID" value="GAG16847.1"/>
    <property type="molecule type" value="Genomic_DNA"/>
</dbReference>
<gene>
    <name evidence="1" type="ORF">S01H1_52533</name>
</gene>
<sequence length="33" mass="3701">MHESSIAQNLLAIALEKAKEHKANMITLIRVKV</sequence>
<organism evidence="1">
    <name type="scientific">marine sediment metagenome</name>
    <dbReference type="NCBI Taxonomy" id="412755"/>
    <lineage>
        <taxon>unclassified sequences</taxon>
        <taxon>metagenomes</taxon>
        <taxon>ecological metagenomes</taxon>
    </lineage>
</organism>